<reference evidence="2 3" key="1">
    <citation type="submission" date="2024-10" db="EMBL/GenBank/DDBJ databases">
        <title>The Natural Products Discovery Center: Release of the First 8490 Sequenced Strains for Exploring Actinobacteria Biosynthetic Diversity.</title>
        <authorList>
            <person name="Kalkreuter E."/>
            <person name="Kautsar S.A."/>
            <person name="Yang D."/>
            <person name="Bader C.D."/>
            <person name="Teijaro C.N."/>
            <person name="Fluegel L."/>
            <person name="Davis C.M."/>
            <person name="Simpson J.R."/>
            <person name="Lauterbach L."/>
            <person name="Steele A.D."/>
            <person name="Gui C."/>
            <person name="Meng S."/>
            <person name="Li G."/>
            <person name="Viehrig K."/>
            <person name="Ye F."/>
            <person name="Su P."/>
            <person name="Kiefer A.F."/>
            <person name="Nichols A."/>
            <person name="Cepeda A.J."/>
            <person name="Yan W."/>
            <person name="Fan B."/>
            <person name="Jiang Y."/>
            <person name="Adhikari A."/>
            <person name="Zheng C.-J."/>
            <person name="Schuster L."/>
            <person name="Cowan T.M."/>
            <person name="Smanski M.J."/>
            <person name="Chevrette M.G."/>
            <person name="De Carvalho L.P.S."/>
            <person name="Shen B."/>
        </authorList>
    </citation>
    <scope>NUCLEOTIDE SEQUENCE [LARGE SCALE GENOMIC DNA]</scope>
    <source>
        <strain evidence="2 3">NPDC002593</strain>
    </source>
</reference>
<dbReference type="Proteomes" id="UP001601992">
    <property type="component" value="Unassembled WGS sequence"/>
</dbReference>
<evidence type="ECO:0000259" key="1">
    <source>
        <dbReference type="Pfam" id="PF00934"/>
    </source>
</evidence>
<organism evidence="2 3">
    <name type="scientific">Nocardia jiangxiensis</name>
    <dbReference type="NCBI Taxonomy" id="282685"/>
    <lineage>
        <taxon>Bacteria</taxon>
        <taxon>Bacillati</taxon>
        <taxon>Actinomycetota</taxon>
        <taxon>Actinomycetes</taxon>
        <taxon>Mycobacteriales</taxon>
        <taxon>Nocardiaceae</taxon>
        <taxon>Nocardia</taxon>
    </lineage>
</organism>
<accession>A0ABW6RTI4</accession>
<evidence type="ECO:0000313" key="2">
    <source>
        <dbReference type="EMBL" id="MFF3566693.1"/>
    </source>
</evidence>
<dbReference type="RefSeq" id="WP_040818572.1">
    <property type="nucleotide sequence ID" value="NZ_JBIAQY010000001.1"/>
</dbReference>
<name>A0ABW6RTI4_9NOCA</name>
<keyword evidence="3" id="KW-1185">Reference proteome</keyword>
<dbReference type="Pfam" id="PF00934">
    <property type="entry name" value="PE"/>
    <property type="match status" value="1"/>
</dbReference>
<comment type="caution">
    <text evidence="2">The sequence shown here is derived from an EMBL/GenBank/DDBJ whole genome shotgun (WGS) entry which is preliminary data.</text>
</comment>
<dbReference type="InterPro" id="IPR000084">
    <property type="entry name" value="PE-PGRS_N"/>
</dbReference>
<protein>
    <submittedName>
        <fullName evidence="2">PE family protein</fullName>
    </submittedName>
</protein>
<sequence>MTDNKFDGLYFSPAAATDAAGRLDALAQRLQQELQTSKPTLTVPAAGADEVSVRAAHTMNEVGGSFSTSADAGVLELQKMAASLRAQVTHFGRVESENSTGIEQARSV</sequence>
<gene>
    <name evidence="2" type="ORF">ACFYXQ_02810</name>
</gene>
<proteinExistence type="predicted"/>
<dbReference type="Gene3D" id="1.10.287.850">
    <property type="entry name" value="HP0062-like domain"/>
    <property type="match status" value="1"/>
</dbReference>
<evidence type="ECO:0000313" key="3">
    <source>
        <dbReference type="Proteomes" id="UP001601992"/>
    </source>
</evidence>
<feature type="domain" description="PE" evidence="1">
    <location>
        <begin position="10"/>
        <end position="98"/>
    </location>
</feature>
<dbReference type="SUPFAM" id="SSF140459">
    <property type="entry name" value="PE/PPE dimer-like"/>
    <property type="match status" value="1"/>
</dbReference>
<dbReference type="EMBL" id="JBIAQY010000001">
    <property type="protein sequence ID" value="MFF3566693.1"/>
    <property type="molecule type" value="Genomic_DNA"/>
</dbReference>
<dbReference type="InterPro" id="IPR038332">
    <property type="entry name" value="PPE_sf"/>
</dbReference>